<evidence type="ECO:0000259" key="7">
    <source>
        <dbReference type="PROSITE" id="PS51471"/>
    </source>
</evidence>
<gene>
    <name evidence="8" type="ORF">A9E74_01264</name>
</gene>
<dbReference type="PATRIC" id="fig|291169.3.peg.1270"/>
<dbReference type="InterPro" id="IPR044862">
    <property type="entry name" value="Pro_4_hyd_alph_FE2OG_OXY"/>
</dbReference>
<dbReference type="GO" id="GO:0008198">
    <property type="term" value="F:ferrous iron binding"/>
    <property type="evidence" value="ECO:0007669"/>
    <property type="project" value="TreeGrafter"/>
</dbReference>
<name>A0A1E3GSN1_9GAMM</name>
<dbReference type="GO" id="GO:0031543">
    <property type="term" value="F:peptidyl-proline dioxygenase activity"/>
    <property type="evidence" value="ECO:0007669"/>
    <property type="project" value="TreeGrafter"/>
</dbReference>
<keyword evidence="4" id="KW-0223">Dioxygenase</keyword>
<dbReference type="InterPro" id="IPR051559">
    <property type="entry name" value="HIF_prolyl_hydroxylases"/>
</dbReference>
<keyword evidence="2" id="KW-0479">Metal-binding</keyword>
<dbReference type="AlphaFoldDB" id="A0A1E3GSN1"/>
<keyword evidence="5" id="KW-0560">Oxidoreductase</keyword>
<dbReference type="RefSeq" id="WP_069295754.1">
    <property type="nucleotide sequence ID" value="NZ_MCRI01000010.1"/>
</dbReference>
<reference evidence="8 9" key="1">
    <citation type="submission" date="2016-07" db="EMBL/GenBank/DDBJ databases">
        <title>Draft Genome Sequence of Methylophaga muralis Bur 1.</title>
        <authorList>
            <person name="Vasilenko O.V."/>
            <person name="Doronina N.V."/>
            <person name="Shmareva M.N."/>
            <person name="Tarlachkov S.V."/>
            <person name="Mustakhimov I."/>
            <person name="Trotsenko Y.A."/>
        </authorList>
    </citation>
    <scope>NUCLEOTIDE SEQUENCE [LARGE SCALE GENOMIC DNA]</scope>
    <source>
        <strain evidence="8 9">Bur 1</strain>
    </source>
</reference>
<dbReference type="Proteomes" id="UP000094379">
    <property type="component" value="Unassembled WGS sequence"/>
</dbReference>
<sequence length="213" mass="24696">MNAQSVVDFAVFDLIADALTTQGYCILPQLLPPALTHDLYRRVARLDEHNDLERAGIGREQKHQLNENIRSDETRWLDSENNVDQAYLNHMSDFRLAMNQRLFLGLFDYEAHYAHYPSGAFYKRHVDAFKGQSSRILTTVMYLNPFWQTQDGGQLQIYDLNDDSLITSVEPEMGTFVVFLSEQFPHEVLPAKRDRYSIAGWFRVHDPLQAPMI</sequence>
<keyword evidence="9" id="KW-1185">Reference proteome</keyword>
<dbReference type="STRING" id="291169.A9E74_01264"/>
<dbReference type="Gene3D" id="2.60.120.620">
    <property type="entry name" value="q2cbj1_9rhob like domain"/>
    <property type="match status" value="1"/>
</dbReference>
<dbReference type="GO" id="GO:0031418">
    <property type="term" value="F:L-ascorbic acid binding"/>
    <property type="evidence" value="ECO:0007669"/>
    <property type="project" value="UniProtKB-KW"/>
</dbReference>
<evidence type="ECO:0000256" key="3">
    <source>
        <dbReference type="ARBA" id="ARBA00022896"/>
    </source>
</evidence>
<evidence type="ECO:0000256" key="4">
    <source>
        <dbReference type="ARBA" id="ARBA00022964"/>
    </source>
</evidence>
<dbReference type="InterPro" id="IPR005123">
    <property type="entry name" value="Oxoglu/Fe-dep_dioxygenase_dom"/>
</dbReference>
<evidence type="ECO:0000256" key="6">
    <source>
        <dbReference type="ARBA" id="ARBA00023004"/>
    </source>
</evidence>
<comment type="cofactor">
    <cofactor evidence="1">
        <name>L-ascorbate</name>
        <dbReference type="ChEBI" id="CHEBI:38290"/>
    </cofactor>
</comment>
<evidence type="ECO:0000313" key="9">
    <source>
        <dbReference type="Proteomes" id="UP000094379"/>
    </source>
</evidence>
<dbReference type="Pfam" id="PF13640">
    <property type="entry name" value="2OG-FeII_Oxy_3"/>
    <property type="match status" value="1"/>
</dbReference>
<dbReference type="GO" id="GO:0071456">
    <property type="term" value="P:cellular response to hypoxia"/>
    <property type="evidence" value="ECO:0007669"/>
    <property type="project" value="TreeGrafter"/>
</dbReference>
<dbReference type="InterPro" id="IPR006620">
    <property type="entry name" value="Pro_4_hyd_alph"/>
</dbReference>
<evidence type="ECO:0000256" key="1">
    <source>
        <dbReference type="ARBA" id="ARBA00001961"/>
    </source>
</evidence>
<proteinExistence type="predicted"/>
<dbReference type="SMART" id="SM00702">
    <property type="entry name" value="P4Hc"/>
    <property type="match status" value="1"/>
</dbReference>
<dbReference type="PROSITE" id="PS51471">
    <property type="entry name" value="FE2OG_OXY"/>
    <property type="match status" value="1"/>
</dbReference>
<dbReference type="EMBL" id="MCRI01000010">
    <property type="protein sequence ID" value="ODN67024.1"/>
    <property type="molecule type" value="Genomic_DNA"/>
</dbReference>
<keyword evidence="3" id="KW-0847">Vitamin C</keyword>
<dbReference type="PANTHER" id="PTHR12907:SF26">
    <property type="entry name" value="HIF PROLYL HYDROXYLASE, ISOFORM C"/>
    <property type="match status" value="1"/>
</dbReference>
<accession>A0A1E3GSN1</accession>
<evidence type="ECO:0000256" key="2">
    <source>
        <dbReference type="ARBA" id="ARBA00022723"/>
    </source>
</evidence>
<organism evidence="8 9">
    <name type="scientific">Methylophaga muralis</name>
    <dbReference type="NCBI Taxonomy" id="291169"/>
    <lineage>
        <taxon>Bacteria</taxon>
        <taxon>Pseudomonadati</taxon>
        <taxon>Pseudomonadota</taxon>
        <taxon>Gammaproteobacteria</taxon>
        <taxon>Thiotrichales</taxon>
        <taxon>Piscirickettsiaceae</taxon>
        <taxon>Methylophaga</taxon>
    </lineage>
</organism>
<feature type="domain" description="Fe2OG dioxygenase" evidence="7">
    <location>
        <begin position="102"/>
        <end position="204"/>
    </location>
</feature>
<protein>
    <submittedName>
        <fullName evidence="8">2OG-Fe(II) oxygenase superfamily protein</fullName>
    </submittedName>
</protein>
<evidence type="ECO:0000256" key="5">
    <source>
        <dbReference type="ARBA" id="ARBA00023002"/>
    </source>
</evidence>
<evidence type="ECO:0000313" key="8">
    <source>
        <dbReference type="EMBL" id="ODN67024.1"/>
    </source>
</evidence>
<dbReference type="PANTHER" id="PTHR12907">
    <property type="entry name" value="EGL NINE HOMOLOG-RELATED"/>
    <property type="match status" value="1"/>
</dbReference>
<keyword evidence="6" id="KW-0408">Iron</keyword>
<comment type="caution">
    <text evidence="8">The sequence shown here is derived from an EMBL/GenBank/DDBJ whole genome shotgun (WGS) entry which is preliminary data.</text>
</comment>